<sequence length="213" mass="23636">MAYLESKRFIHRDLAARNILLASNELVKIGDFGLMRALPKNDDHYVMQEHRKVPFAWCAPESLKTRTFSHASDTWMFGVTLWEMFTYGQEPWIGLNGSQVGIDKEGERLPRPEDCPQDIYNVMLQCWAHKPEDRPTFVALRDFLVEVGEQGGGQGSDTLSHWLCSSVGRVRAIGEAEGDAGGLRPGSSAGWEVASGDMVIAGGPWVLPCPHPP</sequence>
<dbReference type="PROSITE" id="PS00109">
    <property type="entry name" value="PROTEIN_KINASE_TYR"/>
    <property type="match status" value="1"/>
</dbReference>
<dbReference type="PROSITE" id="PS50011">
    <property type="entry name" value="PROTEIN_KINASE_DOM"/>
    <property type="match status" value="1"/>
</dbReference>
<dbReference type="AlphaFoldDB" id="A0A8B9M0Z2"/>
<keyword evidence="1" id="KW-0547">Nucleotide-binding</keyword>
<protein>
    <recommendedName>
        <fullName evidence="3">Protein kinase domain-containing protein</fullName>
    </recommendedName>
</protein>
<dbReference type="Proteomes" id="UP000694541">
    <property type="component" value="Unplaced"/>
</dbReference>
<reference evidence="4" key="2">
    <citation type="submission" date="2025-09" db="UniProtKB">
        <authorList>
            <consortium name="Ensembl"/>
        </authorList>
    </citation>
    <scope>IDENTIFICATION</scope>
</reference>
<evidence type="ECO:0000256" key="2">
    <source>
        <dbReference type="ARBA" id="ARBA00022840"/>
    </source>
</evidence>
<dbReference type="GO" id="GO:0004713">
    <property type="term" value="F:protein tyrosine kinase activity"/>
    <property type="evidence" value="ECO:0007669"/>
    <property type="project" value="InterPro"/>
</dbReference>
<dbReference type="Gene3D" id="1.10.510.10">
    <property type="entry name" value="Transferase(Phosphotransferase) domain 1"/>
    <property type="match status" value="1"/>
</dbReference>
<dbReference type="GO" id="GO:0005524">
    <property type="term" value="F:ATP binding"/>
    <property type="evidence" value="ECO:0007669"/>
    <property type="project" value="UniProtKB-KW"/>
</dbReference>
<dbReference type="InterPro" id="IPR000719">
    <property type="entry name" value="Prot_kinase_dom"/>
</dbReference>
<dbReference type="InterPro" id="IPR050198">
    <property type="entry name" value="Non-receptor_tyrosine_kinases"/>
</dbReference>
<dbReference type="PRINTS" id="PR00109">
    <property type="entry name" value="TYRKINASE"/>
</dbReference>
<accession>A0A8B9M0Z2</accession>
<evidence type="ECO:0000259" key="3">
    <source>
        <dbReference type="PROSITE" id="PS50011"/>
    </source>
</evidence>
<dbReference type="SUPFAM" id="SSF56112">
    <property type="entry name" value="Protein kinase-like (PK-like)"/>
    <property type="match status" value="1"/>
</dbReference>
<name>A0A8B9M0Z2_9AVES</name>
<keyword evidence="2" id="KW-0067">ATP-binding</keyword>
<dbReference type="InterPro" id="IPR001245">
    <property type="entry name" value="Ser-Thr/Tyr_kinase_cat_dom"/>
</dbReference>
<dbReference type="FunFam" id="1.10.510.10:FF:000080">
    <property type="entry name" value="Putative activated CDC42 kinase 1"/>
    <property type="match status" value="1"/>
</dbReference>
<evidence type="ECO:0000313" key="4">
    <source>
        <dbReference type="Ensembl" id="ENSANIP00000002057.1"/>
    </source>
</evidence>
<proteinExistence type="predicted"/>
<dbReference type="InterPro" id="IPR008266">
    <property type="entry name" value="Tyr_kinase_AS"/>
</dbReference>
<keyword evidence="5" id="KW-1185">Reference proteome</keyword>
<reference evidence="4" key="1">
    <citation type="submission" date="2025-08" db="UniProtKB">
        <authorList>
            <consortium name="Ensembl"/>
        </authorList>
    </citation>
    <scope>IDENTIFICATION</scope>
</reference>
<dbReference type="Pfam" id="PF07714">
    <property type="entry name" value="PK_Tyr_Ser-Thr"/>
    <property type="match status" value="1"/>
</dbReference>
<dbReference type="InterPro" id="IPR020635">
    <property type="entry name" value="Tyr_kinase_cat_dom"/>
</dbReference>
<dbReference type="PANTHER" id="PTHR24418">
    <property type="entry name" value="TYROSINE-PROTEIN KINASE"/>
    <property type="match status" value="1"/>
</dbReference>
<evidence type="ECO:0000313" key="5">
    <source>
        <dbReference type="Proteomes" id="UP000694541"/>
    </source>
</evidence>
<organism evidence="4 5">
    <name type="scientific">Accipiter nisus</name>
    <name type="common">Eurasian sparrowhawk</name>
    <dbReference type="NCBI Taxonomy" id="211598"/>
    <lineage>
        <taxon>Eukaryota</taxon>
        <taxon>Metazoa</taxon>
        <taxon>Chordata</taxon>
        <taxon>Craniata</taxon>
        <taxon>Vertebrata</taxon>
        <taxon>Euteleostomi</taxon>
        <taxon>Archelosauria</taxon>
        <taxon>Archosauria</taxon>
        <taxon>Dinosauria</taxon>
        <taxon>Saurischia</taxon>
        <taxon>Theropoda</taxon>
        <taxon>Coelurosauria</taxon>
        <taxon>Aves</taxon>
        <taxon>Neognathae</taxon>
        <taxon>Neoaves</taxon>
        <taxon>Telluraves</taxon>
        <taxon>Accipitrimorphae</taxon>
        <taxon>Accipitriformes</taxon>
        <taxon>Accipitridae</taxon>
        <taxon>Accipitrinae</taxon>
        <taxon>Accipiter</taxon>
    </lineage>
</organism>
<dbReference type="Ensembl" id="ENSANIT00000002119.1">
    <property type="protein sequence ID" value="ENSANIP00000002057.1"/>
    <property type="gene ID" value="ENSANIG00000001459.1"/>
</dbReference>
<feature type="domain" description="Protein kinase" evidence="3">
    <location>
        <begin position="1"/>
        <end position="144"/>
    </location>
</feature>
<dbReference type="InterPro" id="IPR011009">
    <property type="entry name" value="Kinase-like_dom_sf"/>
</dbReference>
<evidence type="ECO:0000256" key="1">
    <source>
        <dbReference type="ARBA" id="ARBA00022741"/>
    </source>
</evidence>
<dbReference type="SMART" id="SM00219">
    <property type="entry name" value="TyrKc"/>
    <property type="match status" value="1"/>
</dbReference>